<comment type="cofactor">
    <cofactor evidence="1">
        <name>FMN</name>
        <dbReference type="ChEBI" id="CHEBI:58210"/>
    </cofactor>
</comment>
<dbReference type="SUPFAM" id="SSF51395">
    <property type="entry name" value="FMN-linked oxidoreductases"/>
    <property type="match status" value="1"/>
</dbReference>
<accession>A0ABS4YCN3</accession>
<organism evidence="8 9">
    <name type="scientific">Streptomyces syringium</name>
    <dbReference type="NCBI Taxonomy" id="76729"/>
    <lineage>
        <taxon>Bacteria</taxon>
        <taxon>Bacillati</taxon>
        <taxon>Actinomycetota</taxon>
        <taxon>Actinomycetes</taxon>
        <taxon>Kitasatosporales</taxon>
        <taxon>Streptomycetaceae</taxon>
        <taxon>Streptomyces</taxon>
    </lineage>
</organism>
<keyword evidence="6" id="KW-0560">Oxidoreductase</keyword>
<keyword evidence="5" id="KW-0665">Pyrimidine biosynthesis</keyword>
<reference evidence="8 9" key="1">
    <citation type="submission" date="2021-03" db="EMBL/GenBank/DDBJ databases">
        <title>Sequencing the genomes of 1000 actinobacteria strains.</title>
        <authorList>
            <person name="Klenk H.-P."/>
        </authorList>
    </citation>
    <scope>NUCLEOTIDE SEQUENCE [LARGE SCALE GENOMIC DNA]</scope>
    <source>
        <strain evidence="8 9">DSM 41480</strain>
    </source>
</reference>
<evidence type="ECO:0000256" key="4">
    <source>
        <dbReference type="ARBA" id="ARBA00022643"/>
    </source>
</evidence>
<feature type="domain" description="Dihydroorotate dehydrogenase catalytic" evidence="7">
    <location>
        <begin position="10"/>
        <end position="273"/>
    </location>
</feature>
<evidence type="ECO:0000256" key="3">
    <source>
        <dbReference type="ARBA" id="ARBA00022630"/>
    </source>
</evidence>
<dbReference type="Pfam" id="PF01180">
    <property type="entry name" value="DHO_dh"/>
    <property type="match status" value="1"/>
</dbReference>
<dbReference type="InterPro" id="IPR005720">
    <property type="entry name" value="Dihydroorotate_DH_cat"/>
</dbReference>
<dbReference type="RefSeq" id="WP_130881003.1">
    <property type="nucleotide sequence ID" value="NZ_JAGIOH010000001.1"/>
</dbReference>
<keyword evidence="4" id="KW-0288">FMN</keyword>
<evidence type="ECO:0000256" key="5">
    <source>
        <dbReference type="ARBA" id="ARBA00022975"/>
    </source>
</evidence>
<keyword evidence="9" id="KW-1185">Reference proteome</keyword>
<name>A0ABS4YCN3_9ACTN</name>
<proteinExistence type="predicted"/>
<comment type="pathway">
    <text evidence="2">Pyrimidine metabolism; UMP biosynthesis via de novo pathway.</text>
</comment>
<evidence type="ECO:0000313" key="9">
    <source>
        <dbReference type="Proteomes" id="UP001519291"/>
    </source>
</evidence>
<dbReference type="InterPro" id="IPR001295">
    <property type="entry name" value="Dihydroorotate_DH_CS"/>
</dbReference>
<keyword evidence="3" id="KW-0285">Flavoprotein</keyword>
<gene>
    <name evidence="8" type="ORF">JO379_006025</name>
</gene>
<evidence type="ECO:0000256" key="6">
    <source>
        <dbReference type="ARBA" id="ARBA00023002"/>
    </source>
</evidence>
<dbReference type="GeneID" id="91572869"/>
<protein>
    <submittedName>
        <fullName evidence="8">Dihydroorotate dehydrogenase</fullName>
    </submittedName>
</protein>
<evidence type="ECO:0000256" key="2">
    <source>
        <dbReference type="ARBA" id="ARBA00004725"/>
    </source>
</evidence>
<evidence type="ECO:0000256" key="1">
    <source>
        <dbReference type="ARBA" id="ARBA00001917"/>
    </source>
</evidence>
<dbReference type="InterPro" id="IPR050074">
    <property type="entry name" value="DHO_dehydrogenase"/>
</dbReference>
<evidence type="ECO:0000259" key="7">
    <source>
        <dbReference type="Pfam" id="PF01180"/>
    </source>
</evidence>
<dbReference type="PROSITE" id="PS00912">
    <property type="entry name" value="DHODEHASE_2"/>
    <property type="match status" value="1"/>
</dbReference>
<dbReference type="InterPro" id="IPR012135">
    <property type="entry name" value="Dihydroorotate_DH_1_2"/>
</dbReference>
<dbReference type="InterPro" id="IPR013785">
    <property type="entry name" value="Aldolase_TIM"/>
</dbReference>
<dbReference type="Proteomes" id="UP001519291">
    <property type="component" value="Unassembled WGS sequence"/>
</dbReference>
<dbReference type="Gene3D" id="3.20.20.70">
    <property type="entry name" value="Aldolase class I"/>
    <property type="match status" value="1"/>
</dbReference>
<sequence length="305" mass="31820">MTDRTHHPGATEILGLPLSSPVVVGSGLLTDQERNIRRLLAAGAGAVVTKTIHPNPAPSGDERLLRLPTGMLNSTTYSRRAVGDWCAMLRRFADDRLPVIASVHADSPTELAGLAERVTAAGSPALELGISCLNEEGGLEDTPERVAAYTTAVRRATPVPFSVKLAAGERLGERLEAAVACGADAITLSDTIAGLAVDPDTGEVRLGGVFGYSGPGIKPLVLAEIFALRRRGTDVPVMGGGGVRDATDVAEYLSVGADAVQVYTALHTNMLGSLVGIREGFDDWLRAHGGTVTDLVGRSIKEVRG</sequence>
<evidence type="ECO:0000313" key="8">
    <source>
        <dbReference type="EMBL" id="MBP2406556.1"/>
    </source>
</evidence>
<comment type="caution">
    <text evidence="8">The sequence shown here is derived from an EMBL/GenBank/DDBJ whole genome shotgun (WGS) entry which is preliminary data.</text>
</comment>
<dbReference type="PANTHER" id="PTHR48109">
    <property type="entry name" value="DIHYDROOROTATE DEHYDROGENASE (QUINONE), MITOCHONDRIAL-RELATED"/>
    <property type="match status" value="1"/>
</dbReference>
<dbReference type="PIRSF" id="PIRSF000164">
    <property type="entry name" value="DHO_oxidase"/>
    <property type="match status" value="1"/>
</dbReference>
<dbReference type="EMBL" id="JAGIOH010000001">
    <property type="protein sequence ID" value="MBP2406556.1"/>
    <property type="molecule type" value="Genomic_DNA"/>
</dbReference>
<dbReference type="PANTHER" id="PTHR48109:SF1">
    <property type="entry name" value="DIHYDROOROTATE DEHYDROGENASE (FUMARATE)"/>
    <property type="match status" value="1"/>
</dbReference>